<dbReference type="AlphaFoldDB" id="A0A091B808"/>
<organism evidence="2 3">
    <name type="scientific">Arenimonas malthae CC-JY-1</name>
    <dbReference type="NCBI Taxonomy" id="1384054"/>
    <lineage>
        <taxon>Bacteria</taxon>
        <taxon>Pseudomonadati</taxon>
        <taxon>Pseudomonadota</taxon>
        <taxon>Gammaproteobacteria</taxon>
        <taxon>Lysobacterales</taxon>
        <taxon>Lysobacteraceae</taxon>
        <taxon>Arenimonas</taxon>
    </lineage>
</organism>
<name>A0A091B808_9GAMM</name>
<dbReference type="PROSITE" id="PS50005">
    <property type="entry name" value="TPR"/>
    <property type="match status" value="1"/>
</dbReference>
<dbReference type="PATRIC" id="fig|1384054.3.peg.1551"/>
<dbReference type="RefSeq" id="WP_052385811.1">
    <property type="nucleotide sequence ID" value="NZ_AVCH01000160.1"/>
</dbReference>
<dbReference type="eggNOG" id="COG3271">
    <property type="taxonomic scope" value="Bacteria"/>
</dbReference>
<proteinExistence type="predicted"/>
<dbReference type="OrthoDB" id="5611441at2"/>
<gene>
    <name evidence="2" type="ORF">N790_07760</name>
</gene>
<keyword evidence="1" id="KW-0802">TPR repeat</keyword>
<dbReference type="Gene3D" id="1.25.40.10">
    <property type="entry name" value="Tetratricopeptide repeat domain"/>
    <property type="match status" value="1"/>
</dbReference>
<sequence>MTADAAAKARRGPRRAFALIALLALAGCAVNPRIELPAGDAIALGGVPFHPQTEYQCGPAALAGLLGASGVETSPEALVPQVYLPKRQGSLQVELLAASRRAGRIPYVVDREPQALLDELAAGRPVLVLQNLWTPSVPRWHYAVVVGSEPARNRLRLNTGVDEAKAVRARSFLRTWDWAGRWGFVALRPGELPARADPLRYAEAVAAFEPVGGAAAARRAWEAARTRWPDDPRAWLALGNLDYAAGDKPAALGWFTRGLQASPGDPVLGNNAATVLGELGCGDRARAVLEPVLVATPPDSPWRASLEKTRASLPEADAPGCAAR</sequence>
<dbReference type="EMBL" id="AVCH01000160">
    <property type="protein sequence ID" value="KFN47652.1"/>
    <property type="molecule type" value="Genomic_DNA"/>
</dbReference>
<dbReference type="Gene3D" id="3.90.70.10">
    <property type="entry name" value="Cysteine proteinases"/>
    <property type="match status" value="1"/>
</dbReference>
<reference evidence="2 3" key="1">
    <citation type="submission" date="2013-09" db="EMBL/GenBank/DDBJ databases">
        <title>Genome sequencing of Arenimonas malthae.</title>
        <authorList>
            <person name="Chen F."/>
            <person name="Wang G."/>
        </authorList>
    </citation>
    <scope>NUCLEOTIDE SEQUENCE [LARGE SCALE GENOMIC DNA]</scope>
    <source>
        <strain evidence="2 3">CC-JY-1</strain>
    </source>
</reference>
<dbReference type="NCBIfam" id="NF033920">
    <property type="entry name" value="C39_PA2778_fam"/>
    <property type="match status" value="1"/>
</dbReference>
<dbReference type="SUPFAM" id="SSF48452">
    <property type="entry name" value="TPR-like"/>
    <property type="match status" value="1"/>
</dbReference>
<dbReference type="STRING" id="1384054.N790_07760"/>
<evidence type="ECO:0000313" key="3">
    <source>
        <dbReference type="Proteomes" id="UP000029392"/>
    </source>
</evidence>
<accession>A0A091B808</accession>
<feature type="repeat" description="TPR" evidence="1">
    <location>
        <begin position="232"/>
        <end position="265"/>
    </location>
</feature>
<keyword evidence="3" id="KW-1185">Reference proteome</keyword>
<dbReference type="InterPro" id="IPR019734">
    <property type="entry name" value="TPR_rpt"/>
</dbReference>
<protein>
    <submittedName>
        <fullName evidence="2">Uncharacterized protein</fullName>
    </submittedName>
</protein>
<evidence type="ECO:0000313" key="2">
    <source>
        <dbReference type="EMBL" id="KFN47652.1"/>
    </source>
</evidence>
<dbReference type="Proteomes" id="UP000029392">
    <property type="component" value="Unassembled WGS sequence"/>
</dbReference>
<dbReference type="InterPro" id="IPR011990">
    <property type="entry name" value="TPR-like_helical_dom_sf"/>
</dbReference>
<evidence type="ECO:0000256" key="1">
    <source>
        <dbReference type="PROSITE-ProRule" id="PRU00339"/>
    </source>
</evidence>
<comment type="caution">
    <text evidence="2">The sequence shown here is derived from an EMBL/GenBank/DDBJ whole genome shotgun (WGS) entry which is preliminary data.</text>
</comment>